<dbReference type="InterPro" id="IPR050410">
    <property type="entry name" value="CCR4/nocturin_mRNA_transcr"/>
</dbReference>
<name>A0A1I7RTA9_BURXY</name>
<evidence type="ECO:0000256" key="1">
    <source>
        <dbReference type="SAM" id="MobiDB-lite"/>
    </source>
</evidence>
<dbReference type="Gene3D" id="3.60.10.10">
    <property type="entry name" value="Endonuclease/exonuclease/phosphatase"/>
    <property type="match status" value="1"/>
</dbReference>
<dbReference type="eggNOG" id="KOG2338">
    <property type="taxonomic scope" value="Eukaryota"/>
</dbReference>
<dbReference type="InterPro" id="IPR005135">
    <property type="entry name" value="Endo/exonuclease/phosphatase"/>
</dbReference>
<evidence type="ECO:0000313" key="3">
    <source>
        <dbReference type="Proteomes" id="UP000095284"/>
    </source>
</evidence>
<proteinExistence type="predicted"/>
<dbReference type="WBParaSite" id="BXY_0396300.1">
    <property type="protein sequence ID" value="BXY_0396300.1"/>
    <property type="gene ID" value="BXY_0396300"/>
</dbReference>
<protein>
    <submittedName>
        <fullName evidence="4">Endo/exonuclease/phosphatase domain-containing protein</fullName>
    </submittedName>
</protein>
<dbReference type="GO" id="GO:0000175">
    <property type="term" value="F:3'-5'-RNA exonuclease activity"/>
    <property type="evidence" value="ECO:0007669"/>
    <property type="project" value="TreeGrafter"/>
</dbReference>
<dbReference type="Proteomes" id="UP000095284">
    <property type="component" value="Unplaced"/>
</dbReference>
<evidence type="ECO:0000259" key="2">
    <source>
        <dbReference type="Pfam" id="PF03372"/>
    </source>
</evidence>
<accession>A0A1I7RTA9</accession>
<feature type="region of interest" description="Disordered" evidence="1">
    <location>
        <begin position="1"/>
        <end position="24"/>
    </location>
</feature>
<dbReference type="InterPro" id="IPR036691">
    <property type="entry name" value="Endo/exonu/phosph_ase_sf"/>
</dbReference>
<feature type="region of interest" description="Disordered" evidence="1">
    <location>
        <begin position="289"/>
        <end position="311"/>
    </location>
</feature>
<reference evidence="4" key="1">
    <citation type="submission" date="2016-11" db="UniProtKB">
        <authorList>
            <consortium name="WormBaseParasite"/>
        </authorList>
    </citation>
    <scope>IDENTIFICATION</scope>
</reference>
<organism evidence="3 4">
    <name type="scientific">Bursaphelenchus xylophilus</name>
    <name type="common">Pinewood nematode worm</name>
    <name type="synonym">Aphelenchoides xylophilus</name>
    <dbReference type="NCBI Taxonomy" id="6326"/>
    <lineage>
        <taxon>Eukaryota</taxon>
        <taxon>Metazoa</taxon>
        <taxon>Ecdysozoa</taxon>
        <taxon>Nematoda</taxon>
        <taxon>Chromadorea</taxon>
        <taxon>Rhabditida</taxon>
        <taxon>Tylenchina</taxon>
        <taxon>Tylenchomorpha</taxon>
        <taxon>Aphelenchoidea</taxon>
        <taxon>Aphelenchoididae</taxon>
        <taxon>Bursaphelenchus</taxon>
    </lineage>
</organism>
<dbReference type="AlphaFoldDB" id="A0A1I7RTA9"/>
<dbReference type="Pfam" id="PF03372">
    <property type="entry name" value="Exo_endo_phos"/>
    <property type="match status" value="1"/>
</dbReference>
<dbReference type="PANTHER" id="PTHR12121:SF34">
    <property type="entry name" value="PROTEIN ANGEL"/>
    <property type="match status" value="1"/>
</dbReference>
<dbReference type="SUPFAM" id="SSF56219">
    <property type="entry name" value="DNase I-like"/>
    <property type="match status" value="1"/>
</dbReference>
<sequence length="713" mass="80708">MYGYRAGARRHMHVPAGRSPPKKRCKLSLIDNQSGEAREAEEPTLNEKHFDDAFAGFGDLDFSGLQRNLGDDEAGGLNDIVVIRKPITEEDRAKTNIKLGVSPRKDKTTPPFKPVNETIVLDDYTDTEESNDVELVEVPLTEREKAANFFSNVRFSTLPAGKKKGLNLEKPLLFNKKKKRGTKDDDIIFLPSPPKASVISAGNSNQIFLSDTASKVLTTPWHNKCEEVGTKVRRSARIASHKAISQVQSSSKSAVEPVVTQQFNISAPTTKTSGRKAKKKRAAFLREQLAEAPNDQPVSSQEPMEVDPKPKEEAMDVDLGNKREEDDVVLIENVSDDNRNKQGMGGKLRRCMVPAKKSNPLPPNGVPISVCTYNVLCESTRLRCEHLYKSCDESSLPWSVRWKKLCKFFRENYADIYCIQEVEEKYVTTHFRSFFSERGFGYIYTARGNGNPDGCMIAYNLKELKRIEGDHEHIFYNHKVDGFNKDNVGQLLRFEHLKSGLRFNVINTHILFNMRRGDLKLGQLIILLNRIHENTNHTDPKFVGNIVCGDFNMDPRSLLYDFVRQGILRVSKKMAYHLALSPHKCMKESKYHVVDVKPSRIGLTYNCTRLERKGFVNEQTSYSHPMKFLSAYEHRTEKGQPEVSTRHLDFGCPDFIFYQGVAGPGGTPQEDRIQLFQRLRLPSLGEIDKLVGPMPNQECGSDHLPLLAEFVIS</sequence>
<dbReference type="PANTHER" id="PTHR12121">
    <property type="entry name" value="CARBON CATABOLITE REPRESSOR PROTEIN 4"/>
    <property type="match status" value="1"/>
</dbReference>
<feature type="domain" description="Endonuclease/exonuclease/phosphatase" evidence="2">
    <location>
        <begin position="371"/>
        <end position="563"/>
    </location>
</feature>
<evidence type="ECO:0000313" key="4">
    <source>
        <dbReference type="WBParaSite" id="BXY_0396300.1"/>
    </source>
</evidence>